<evidence type="ECO:0000259" key="6">
    <source>
        <dbReference type="Pfam" id="PF00419"/>
    </source>
</evidence>
<dbReference type="GO" id="GO:0009289">
    <property type="term" value="C:pilus"/>
    <property type="evidence" value="ECO:0007669"/>
    <property type="project" value="UniProtKB-SubCell"/>
</dbReference>
<evidence type="ECO:0000313" key="8">
    <source>
        <dbReference type="EMBL" id="AAO73846.1"/>
    </source>
</evidence>
<evidence type="ECO:0000256" key="1">
    <source>
        <dbReference type="ARBA" id="ARBA00004561"/>
    </source>
</evidence>
<dbReference type="GO" id="GO:0043709">
    <property type="term" value="P:cell adhesion involved in single-species biofilm formation"/>
    <property type="evidence" value="ECO:0007669"/>
    <property type="project" value="TreeGrafter"/>
</dbReference>
<evidence type="ECO:0000256" key="4">
    <source>
        <dbReference type="ARBA" id="ARBA00023263"/>
    </source>
</evidence>
<dbReference type="EMBL" id="U31413">
    <property type="protein sequence ID" value="AAB41914.1"/>
    <property type="molecule type" value="Genomic_DNA"/>
</dbReference>
<feature type="domain" description="Fimbrial-type adhesion" evidence="6">
    <location>
        <begin position="35"/>
        <end position="192"/>
    </location>
</feature>
<protein>
    <submittedName>
        <fullName evidence="7">FotA</fullName>
    </submittedName>
</protein>
<proteinExistence type="inferred from homology"/>
<dbReference type="Pfam" id="PF00419">
    <property type="entry name" value="Fimbrial"/>
    <property type="match status" value="1"/>
</dbReference>
<organism evidence="7">
    <name type="scientific">Escherichia coli</name>
    <dbReference type="NCBI Taxonomy" id="562"/>
    <lineage>
        <taxon>Bacteria</taxon>
        <taxon>Pseudomonadati</taxon>
        <taxon>Pseudomonadota</taxon>
        <taxon>Gammaproteobacteria</taxon>
        <taxon>Enterobacterales</taxon>
        <taxon>Enterobacteriaceae</taxon>
        <taxon>Escherichia</taxon>
    </lineage>
</organism>
<feature type="signal peptide" evidence="5">
    <location>
        <begin position="1"/>
        <end position="21"/>
    </location>
</feature>
<feature type="chain" id="PRO_5007702884" evidence="5">
    <location>
        <begin position="22"/>
        <end position="205"/>
    </location>
</feature>
<dbReference type="SMR" id="Q46945"/>
<keyword evidence="4" id="KW-0281">Fimbrium</keyword>
<dbReference type="PANTHER" id="PTHR33420:SF3">
    <property type="entry name" value="FIMBRIAL SUBUNIT ELFA"/>
    <property type="match status" value="1"/>
</dbReference>
<evidence type="ECO:0000256" key="5">
    <source>
        <dbReference type="SAM" id="SignalP"/>
    </source>
</evidence>
<dbReference type="AlphaFoldDB" id="Q46945"/>
<evidence type="ECO:0000256" key="2">
    <source>
        <dbReference type="ARBA" id="ARBA00006671"/>
    </source>
</evidence>
<dbReference type="InterPro" id="IPR000259">
    <property type="entry name" value="Adhesion_dom_fimbrial"/>
</dbReference>
<comment type="similarity">
    <text evidence="2">Belongs to the fimbrial protein family.</text>
</comment>
<comment type="subcellular location">
    <subcellularLocation>
        <location evidence="1">Fimbrium</location>
    </subcellularLocation>
</comment>
<name>Q46945_ECOLX</name>
<dbReference type="InterPro" id="IPR008966">
    <property type="entry name" value="Adhesion_dom_sf"/>
</dbReference>
<dbReference type="InterPro" id="IPR050263">
    <property type="entry name" value="Bact_Fimbrial_Adh_Pro"/>
</dbReference>
<gene>
    <name evidence="7" type="primary">fotA</name>
</gene>
<dbReference type="EMBL" id="AF335469">
    <property type="protein sequence ID" value="AAO73846.1"/>
    <property type="molecule type" value="Genomic_DNA"/>
</dbReference>
<evidence type="ECO:0000256" key="3">
    <source>
        <dbReference type="ARBA" id="ARBA00022729"/>
    </source>
</evidence>
<sequence length="205" mass="20564">MKKTIMSLAVVSALVSGVAFAALPANDSSKATLDFTGNVTASLCQVKTDNLSQTISLGEVSKAALTTNGKGEPQSFEINLVNCDTTTADIAYVLADANNSTPSTGTAPDYLVPKSGDTAAAGVGVFVQTSTGDKVTPGATKTLKADANNGSAYSEQRIPLRAYIGTLNGQPGVLGNAAGQVKAGTVNATGVLTIKASATNVNPVP</sequence>
<accession>Q46945</accession>
<keyword evidence="3 5" id="KW-0732">Signal</keyword>
<dbReference type="Gene3D" id="2.60.40.1090">
    <property type="entry name" value="Fimbrial-type adhesion domain"/>
    <property type="match status" value="1"/>
</dbReference>
<evidence type="ECO:0000313" key="7">
    <source>
        <dbReference type="EMBL" id="AAB41914.1"/>
    </source>
</evidence>
<reference evidence="8" key="2">
    <citation type="journal article" date="2003" name="Mol. Microbiol.">
        <title>Phase variation of the 987P-like CS18 fimbriae of human enterotoxigenic Escherichia coli is regulated by site-specific recombinases.</title>
        <authorList>
            <person name="Honarvar S."/>
            <person name="Choi B.K."/>
            <person name="Schifferli D.M."/>
        </authorList>
    </citation>
    <scope>NUCLEOTIDE SEQUENCE</scope>
    <source>
        <strain evidence="8">ARG-2</strain>
    </source>
</reference>
<dbReference type="SUPFAM" id="SSF49401">
    <property type="entry name" value="Bacterial adhesins"/>
    <property type="match status" value="1"/>
</dbReference>
<dbReference type="InterPro" id="IPR036937">
    <property type="entry name" value="Adhesion_dom_fimbrial_sf"/>
</dbReference>
<reference evidence="7" key="1">
    <citation type="journal article" date="1996" name="Infect. Immun.">
        <title>The structural gene encoding human enterotoxigenic Escherichia coli PCFO20 is homologous to that for porcine 987P.</title>
        <authorList>
            <person name="Viboud G.I."/>
            <person name="Jonson G."/>
            <person name="Dean-Nystrom E."/>
            <person name="Svennerholm A.M."/>
        </authorList>
    </citation>
    <scope>NUCLEOTIDE SEQUENCE</scope>
    <source>
        <strain evidence="7">ARG-2</strain>
    </source>
</reference>
<dbReference type="PANTHER" id="PTHR33420">
    <property type="entry name" value="FIMBRIAL SUBUNIT ELFA-RELATED"/>
    <property type="match status" value="1"/>
</dbReference>